<feature type="region of interest" description="Disordered" evidence="7">
    <location>
        <begin position="352"/>
        <end position="383"/>
    </location>
</feature>
<dbReference type="GO" id="GO:0005886">
    <property type="term" value="C:plasma membrane"/>
    <property type="evidence" value="ECO:0007669"/>
    <property type="project" value="UniProtKB-SubCell"/>
</dbReference>
<feature type="compositionally biased region" description="Basic and acidic residues" evidence="7">
    <location>
        <begin position="1287"/>
        <end position="1310"/>
    </location>
</feature>
<keyword evidence="4 8" id="KW-0812">Transmembrane</keyword>
<dbReference type="HOGENOM" id="CLU_002903_3_0_1"/>
<dbReference type="Gene3D" id="1.20.1250.20">
    <property type="entry name" value="MFS general substrate transporter like domains"/>
    <property type="match status" value="1"/>
</dbReference>
<evidence type="ECO:0000256" key="7">
    <source>
        <dbReference type="SAM" id="MobiDB-lite"/>
    </source>
</evidence>
<dbReference type="PANTHER" id="PTHR23502">
    <property type="entry name" value="MAJOR FACILITATOR SUPERFAMILY"/>
    <property type="match status" value="1"/>
</dbReference>
<dbReference type="Proteomes" id="UP000002499">
    <property type="component" value="Unassembled WGS sequence"/>
</dbReference>
<dbReference type="SUPFAM" id="SSF103473">
    <property type="entry name" value="MFS general substrate transporter"/>
    <property type="match status" value="1"/>
</dbReference>
<gene>
    <name evidence="9" type="ORF">MAC_02616</name>
</gene>
<evidence type="ECO:0000256" key="6">
    <source>
        <dbReference type="ARBA" id="ARBA00023136"/>
    </source>
</evidence>
<evidence type="ECO:0000256" key="5">
    <source>
        <dbReference type="ARBA" id="ARBA00022989"/>
    </source>
</evidence>
<feature type="transmembrane region" description="Helical" evidence="8">
    <location>
        <begin position="915"/>
        <end position="939"/>
    </location>
</feature>
<feature type="compositionally biased region" description="Basic and acidic residues" evidence="7">
    <location>
        <begin position="629"/>
        <end position="641"/>
    </location>
</feature>
<feature type="transmembrane region" description="Helical" evidence="8">
    <location>
        <begin position="803"/>
        <end position="827"/>
    </location>
</feature>
<feature type="transmembrane region" description="Helical" evidence="8">
    <location>
        <begin position="1121"/>
        <end position="1144"/>
    </location>
</feature>
<dbReference type="CDD" id="cd06174">
    <property type="entry name" value="MFS"/>
    <property type="match status" value="1"/>
</dbReference>
<dbReference type="eggNOG" id="ENOG502RYRH">
    <property type="taxonomic scope" value="Eukaryota"/>
</dbReference>
<feature type="transmembrane region" description="Helical" evidence="8">
    <location>
        <begin position="1088"/>
        <end position="1109"/>
    </location>
</feature>
<keyword evidence="5 8" id="KW-1133">Transmembrane helix</keyword>
<feature type="region of interest" description="Disordered" evidence="7">
    <location>
        <begin position="19"/>
        <end position="82"/>
    </location>
</feature>
<feature type="region of interest" description="Disordered" evidence="7">
    <location>
        <begin position="222"/>
        <end position="248"/>
    </location>
</feature>
<feature type="transmembrane region" description="Helical" evidence="8">
    <location>
        <begin position="1025"/>
        <end position="1045"/>
    </location>
</feature>
<feature type="compositionally biased region" description="Polar residues" evidence="7">
    <location>
        <begin position="21"/>
        <end position="31"/>
    </location>
</feature>
<keyword evidence="10" id="KW-1185">Reference proteome</keyword>
<dbReference type="GO" id="GO:0022857">
    <property type="term" value="F:transmembrane transporter activity"/>
    <property type="evidence" value="ECO:0007669"/>
    <property type="project" value="TreeGrafter"/>
</dbReference>
<feature type="transmembrane region" description="Helical" evidence="8">
    <location>
        <begin position="715"/>
        <end position="736"/>
    </location>
</feature>
<proteinExistence type="predicted"/>
<evidence type="ECO:0000256" key="4">
    <source>
        <dbReference type="ARBA" id="ARBA00022692"/>
    </source>
</evidence>
<feature type="transmembrane region" description="Helical" evidence="8">
    <location>
        <begin position="999"/>
        <end position="1019"/>
    </location>
</feature>
<evidence type="ECO:0000256" key="1">
    <source>
        <dbReference type="ARBA" id="ARBA00004651"/>
    </source>
</evidence>
<dbReference type="EMBL" id="GL698482">
    <property type="protein sequence ID" value="EFY91453.1"/>
    <property type="molecule type" value="Genomic_DNA"/>
</dbReference>
<organism evidence="10">
    <name type="scientific">Metarhizium acridum (strain CQMa 102)</name>
    <dbReference type="NCBI Taxonomy" id="655827"/>
    <lineage>
        <taxon>Eukaryota</taxon>
        <taxon>Fungi</taxon>
        <taxon>Dikarya</taxon>
        <taxon>Ascomycota</taxon>
        <taxon>Pezizomycotina</taxon>
        <taxon>Sordariomycetes</taxon>
        <taxon>Hypocreomycetidae</taxon>
        <taxon>Hypocreales</taxon>
        <taxon>Clavicipitaceae</taxon>
        <taxon>Metarhizium</taxon>
    </lineage>
</organism>
<feature type="region of interest" description="Disordered" evidence="7">
    <location>
        <begin position="1287"/>
        <end position="1317"/>
    </location>
</feature>
<evidence type="ECO:0000313" key="9">
    <source>
        <dbReference type="EMBL" id="EFY91453.1"/>
    </source>
</evidence>
<feature type="transmembrane region" description="Helical" evidence="8">
    <location>
        <begin position="951"/>
        <end position="968"/>
    </location>
</feature>
<protein>
    <submittedName>
        <fullName evidence="9">Putative Polyamine transport protein</fullName>
    </submittedName>
</protein>
<dbReference type="InterPro" id="IPR036259">
    <property type="entry name" value="MFS_trans_sf"/>
</dbReference>
<reference evidence="9 10" key="1">
    <citation type="journal article" date="2011" name="PLoS Genet.">
        <title>Genome sequencing and comparative transcriptomics of the model entomopathogenic fungi Metarhizium anisopliae and M. acridum.</title>
        <authorList>
            <person name="Gao Q."/>
            <person name="Jin K."/>
            <person name="Ying S.H."/>
            <person name="Zhang Y."/>
            <person name="Xiao G."/>
            <person name="Shang Y."/>
            <person name="Duan Z."/>
            <person name="Hu X."/>
            <person name="Xie X.Q."/>
            <person name="Zhou G."/>
            <person name="Peng G."/>
            <person name="Luo Z."/>
            <person name="Huang W."/>
            <person name="Wang B."/>
            <person name="Fang W."/>
            <person name="Wang S."/>
            <person name="Zhong Y."/>
            <person name="Ma L.J."/>
            <person name="St Leger R.J."/>
            <person name="Zhao G.P."/>
            <person name="Pei Y."/>
            <person name="Feng M.G."/>
            <person name="Xia Y."/>
            <person name="Wang C."/>
        </authorList>
    </citation>
    <scope>NUCLEOTIDE SEQUENCE [LARGE SCALE GENOMIC DNA]</scope>
    <source>
        <strain evidence="9 10">CQMa 102</strain>
    </source>
</reference>
<feature type="region of interest" description="Disordered" evidence="7">
    <location>
        <begin position="490"/>
        <end position="535"/>
    </location>
</feature>
<dbReference type="InParanoid" id="E9DYB8"/>
<keyword evidence="3" id="KW-1003">Cell membrane</keyword>
<keyword evidence="2" id="KW-0813">Transport</keyword>
<evidence type="ECO:0000313" key="10">
    <source>
        <dbReference type="Proteomes" id="UP000002499"/>
    </source>
</evidence>
<dbReference type="PANTHER" id="PTHR23502:SF186">
    <property type="entry name" value="MAJOR FACILITATOR SUPERFAMILY (MFS) PROFILE DOMAIN-CONTAINING PROTEIN"/>
    <property type="match status" value="1"/>
</dbReference>
<name>E9DYB8_METAQ</name>
<sequence length="1317" mass="144825">MGSCVMLIVGLVKHHRPSQVLKPTSSPSMANSAPDFEAIAAGDDPAEKKQSTTDSFNNIREMSPQDNSAGDSHTTADNENGYSSRLEVGKVNRLFEVEGKDLSGQIAEKVSGEIADILYIDLPIPVSKVRPFALEPNLDMRTVNYPTFGPKVQPATEPRFDSIVNEVLCRDDSFSTVGSHKGHHHSSSARNIAPPASGDHSIEDCPTSYNLCFTTDKALNSLDRRPGSSNDGGPSHCEAPESTNDAPSRTFKLQLSEINWETLDKAIGPKYPSSNAQLEEHVTKARKFGSFAGRHATPESHSHILHAPIPVSKIRPAFQREIASNLQHHGHSSISKVGPSVEFLRQSSQNGRSYFMTDSDDRSQGKDQQTQAPGSHGSSGHAQTATSMFDYKRTTQWLKDVLRYPPTYSPKYTRRPGQNTQKSNTLPELKAIRSCTTSSKSQGRFSVPPENQLPRIDRIGFKRAVSDLEKLLNEALAIAMQVVDHPAATGEQDAYKQQSISGRSQYQGTGNRVAKGNGSRATFASPSVDGSGGDLGPAVAEYETVQCHTGRSPNAQLHSGPHELLKTHPYEGGISQEIVQGLGQRVALKIPRRKSGKELNTVFAGQLKNGTQEISRAIQKLETNQAREFTADLEKPSEETRPGNGTTKPDHAHASHPHPTHRELAAGEDILPERDIAGRPLHTEHVHGNTGCFLGLALPTFFLWPLPLLHGRKPYILSSLVLAMPLLFPQALAVNAQRLRNAISWRCALLASRTLMGASLGFASMNFHSILTDLFGASLMSCNPHQEVVDDFDARRHGGGMGVWLGIWTWCWIGSLGLGFLVGAGIIDNYPPAWGFYVSIIIIAIVLFLNVVCPEVRRSAYRRSVAEVRTGEDISRRVARGEIMMHRVKTGPKWWGQEVYHGIALSCEMLRQPGFAVLTVYSAWIYAQAVLIVILLGSLVSRFYHMQPTEVSLFVGCMALGALLAIPFQKANLFSRSRQAQLNSNLATLDRKVAWSSHLVRRTVFTLLLPVAGICYAVVSSGPPIHVSIPTTFSGFVGFFSSLAISECNGLVMEAFDCSDLSPGMTGRQRGGSGRNQKRTNYSSFPRVSAGFASIHSLAFFLAAGSTALGGHVTRTLGQQVSTGVVAGILLILTVLLLVVLLRFTEVQIVPKSKSQEMDRLVEARRRSTIRRVSMPHNSQAILDEERAWRPAMIGNPTSKKRRMNIFELGSMTRWQEIRKKNKLIDAGAHLNREAWDQGMDALDDQLSDFRKDAHELWHGKKRSARRLCRTDESSDAGHQIEMRTLEDQGKRGRRECALSRTSDEGIDGNRRRRGKR</sequence>
<keyword evidence="6 8" id="KW-0472">Membrane</keyword>
<feature type="compositionally biased region" description="Polar residues" evidence="7">
    <location>
        <begin position="52"/>
        <end position="82"/>
    </location>
</feature>
<feature type="compositionally biased region" description="Polar residues" evidence="7">
    <location>
        <begin position="366"/>
        <end position="383"/>
    </location>
</feature>
<comment type="subcellular location">
    <subcellularLocation>
        <location evidence="1">Cell membrane</location>
        <topology evidence="1">Multi-pass membrane protein</topology>
    </subcellularLocation>
</comment>
<dbReference type="STRING" id="655827.E9DYB8"/>
<feature type="compositionally biased region" description="Polar residues" evidence="7">
    <location>
        <begin position="495"/>
        <end position="510"/>
    </location>
</feature>
<feature type="transmembrane region" description="Helical" evidence="8">
    <location>
        <begin position="833"/>
        <end position="853"/>
    </location>
</feature>
<dbReference type="OrthoDB" id="10250282at2759"/>
<accession>E9DYB8</accession>
<feature type="region of interest" description="Disordered" evidence="7">
    <location>
        <begin position="628"/>
        <end position="660"/>
    </location>
</feature>
<evidence type="ECO:0000256" key="2">
    <source>
        <dbReference type="ARBA" id="ARBA00022448"/>
    </source>
</evidence>
<feature type="region of interest" description="Disordered" evidence="7">
    <location>
        <begin position="176"/>
        <end position="200"/>
    </location>
</feature>
<evidence type="ECO:0000256" key="8">
    <source>
        <dbReference type="SAM" id="Phobius"/>
    </source>
</evidence>
<evidence type="ECO:0000256" key="3">
    <source>
        <dbReference type="ARBA" id="ARBA00022475"/>
    </source>
</evidence>